<dbReference type="FunFam" id="1.10.1900.20:FF:000001">
    <property type="entry name" value="50S ribosomal protein L20"/>
    <property type="match status" value="1"/>
</dbReference>
<dbReference type="InterPro" id="IPR005813">
    <property type="entry name" value="Ribosomal_bL20"/>
</dbReference>
<proteinExistence type="inferred from homology"/>
<evidence type="ECO:0000313" key="8">
    <source>
        <dbReference type="Proteomes" id="UP001566132"/>
    </source>
</evidence>
<dbReference type="Gene3D" id="6.10.160.10">
    <property type="match status" value="1"/>
</dbReference>
<evidence type="ECO:0000256" key="5">
    <source>
        <dbReference type="ARBA" id="ARBA00076245"/>
    </source>
</evidence>
<keyword evidence="8" id="KW-1185">Reference proteome</keyword>
<name>A0ABD1EIY9_HYPHA</name>
<keyword evidence="2 6" id="KW-0689">Ribosomal protein</keyword>
<evidence type="ECO:0000256" key="1">
    <source>
        <dbReference type="ARBA" id="ARBA00007698"/>
    </source>
</evidence>
<gene>
    <name evidence="7" type="ORF">ABEB36_010236</name>
</gene>
<dbReference type="GO" id="GO:1990904">
    <property type="term" value="C:ribonucleoprotein complex"/>
    <property type="evidence" value="ECO:0007669"/>
    <property type="project" value="UniProtKB-KW"/>
</dbReference>
<dbReference type="SUPFAM" id="SSF74731">
    <property type="entry name" value="Ribosomal protein L20"/>
    <property type="match status" value="1"/>
</dbReference>
<dbReference type="PRINTS" id="PR00062">
    <property type="entry name" value="RIBOSOMALL20"/>
</dbReference>
<dbReference type="Pfam" id="PF00453">
    <property type="entry name" value="Ribosomal_L20"/>
    <property type="match status" value="1"/>
</dbReference>
<sequence length="154" mass="17440">MVFTSAVSFVRSKGPDEFWKKRRIFKLSAHFIGRSRNCYSLAIRAVHRALVYATKGRKLRKLDMSDLWVTRITAASAQHGIDYGTFRNGLIQSNILLDRKALSDLAVWEPYSFKALTDVAKRKVLDDGLSSTLKNESNLDEIINRGTLNNCKSS</sequence>
<accession>A0ABD1EIY9</accession>
<evidence type="ECO:0000256" key="4">
    <source>
        <dbReference type="ARBA" id="ARBA00072767"/>
    </source>
</evidence>
<dbReference type="PANTHER" id="PTHR10986">
    <property type="entry name" value="39S RIBOSOMAL PROTEIN L20"/>
    <property type="match status" value="1"/>
</dbReference>
<organism evidence="7 8">
    <name type="scientific">Hypothenemus hampei</name>
    <name type="common">Coffee berry borer</name>
    <dbReference type="NCBI Taxonomy" id="57062"/>
    <lineage>
        <taxon>Eukaryota</taxon>
        <taxon>Metazoa</taxon>
        <taxon>Ecdysozoa</taxon>
        <taxon>Arthropoda</taxon>
        <taxon>Hexapoda</taxon>
        <taxon>Insecta</taxon>
        <taxon>Pterygota</taxon>
        <taxon>Neoptera</taxon>
        <taxon>Endopterygota</taxon>
        <taxon>Coleoptera</taxon>
        <taxon>Polyphaga</taxon>
        <taxon>Cucujiformia</taxon>
        <taxon>Curculionidae</taxon>
        <taxon>Scolytinae</taxon>
        <taxon>Hypothenemus</taxon>
    </lineage>
</organism>
<comment type="similarity">
    <text evidence="1 6">Belongs to the bacterial ribosomal protein bL20 family.</text>
</comment>
<dbReference type="AlphaFoldDB" id="A0ABD1EIY9"/>
<evidence type="ECO:0000256" key="6">
    <source>
        <dbReference type="RuleBase" id="RU000561"/>
    </source>
</evidence>
<dbReference type="NCBIfam" id="TIGR01032">
    <property type="entry name" value="rplT_bact"/>
    <property type="match status" value="1"/>
</dbReference>
<protein>
    <recommendedName>
        <fullName evidence="4">Large ribosomal subunit protein bL20m</fullName>
    </recommendedName>
    <alternativeName>
        <fullName evidence="5">39S ribosomal protein L20, mitochondrial</fullName>
    </alternativeName>
</protein>
<dbReference type="EMBL" id="JBDJPC010000007">
    <property type="protein sequence ID" value="KAL1494670.1"/>
    <property type="molecule type" value="Genomic_DNA"/>
</dbReference>
<comment type="caution">
    <text evidence="7">The sequence shown here is derived from an EMBL/GenBank/DDBJ whole genome shotgun (WGS) entry which is preliminary data.</text>
</comment>
<dbReference type="Gene3D" id="1.10.1900.20">
    <property type="entry name" value="Ribosomal protein L20"/>
    <property type="match status" value="1"/>
</dbReference>
<dbReference type="InterPro" id="IPR035566">
    <property type="entry name" value="Ribosomal_protein_bL20_C"/>
</dbReference>
<evidence type="ECO:0000256" key="3">
    <source>
        <dbReference type="ARBA" id="ARBA00023274"/>
    </source>
</evidence>
<reference evidence="7 8" key="1">
    <citation type="submission" date="2024-05" db="EMBL/GenBank/DDBJ databases">
        <title>Genetic variation in Jamaican populations of the coffee berry borer (Hypothenemus hampei).</title>
        <authorList>
            <person name="Errbii M."/>
            <person name="Myrie A."/>
        </authorList>
    </citation>
    <scope>NUCLEOTIDE SEQUENCE [LARGE SCALE GENOMIC DNA]</scope>
    <source>
        <strain evidence="7">JA-Hopewell-2020-01-JO</strain>
        <tissue evidence="7">Whole body</tissue>
    </source>
</reference>
<evidence type="ECO:0000313" key="7">
    <source>
        <dbReference type="EMBL" id="KAL1494670.1"/>
    </source>
</evidence>
<dbReference type="Proteomes" id="UP001566132">
    <property type="component" value="Unassembled WGS sequence"/>
</dbReference>
<dbReference type="CDD" id="cd07026">
    <property type="entry name" value="Ribosomal_L20"/>
    <property type="match status" value="1"/>
</dbReference>
<evidence type="ECO:0000256" key="2">
    <source>
        <dbReference type="ARBA" id="ARBA00022980"/>
    </source>
</evidence>
<dbReference type="GO" id="GO:0005840">
    <property type="term" value="C:ribosome"/>
    <property type="evidence" value="ECO:0007669"/>
    <property type="project" value="UniProtKB-KW"/>
</dbReference>
<keyword evidence="3 6" id="KW-0687">Ribonucleoprotein</keyword>